<feature type="transmembrane region" description="Helical" evidence="6">
    <location>
        <begin position="17"/>
        <end position="44"/>
    </location>
</feature>
<evidence type="ECO:0000256" key="4">
    <source>
        <dbReference type="ARBA" id="ARBA00022989"/>
    </source>
</evidence>
<evidence type="ECO:0000313" key="7">
    <source>
        <dbReference type="EMBL" id="WAH39701.1"/>
    </source>
</evidence>
<keyword evidence="4 6" id="KW-1133">Transmembrane helix</keyword>
<feature type="transmembrane region" description="Helical" evidence="6">
    <location>
        <begin position="194"/>
        <end position="212"/>
    </location>
</feature>
<feature type="transmembrane region" description="Helical" evidence="6">
    <location>
        <begin position="363"/>
        <end position="383"/>
    </location>
</feature>
<organism evidence="7 8">
    <name type="scientific">Alicyclobacillus fastidiosus</name>
    <dbReference type="NCBI Taxonomy" id="392011"/>
    <lineage>
        <taxon>Bacteria</taxon>
        <taxon>Bacillati</taxon>
        <taxon>Bacillota</taxon>
        <taxon>Bacilli</taxon>
        <taxon>Bacillales</taxon>
        <taxon>Alicyclobacillaceae</taxon>
        <taxon>Alicyclobacillus</taxon>
    </lineage>
</organism>
<keyword evidence="8" id="KW-1185">Reference proteome</keyword>
<keyword evidence="2" id="KW-0813">Transport</keyword>
<evidence type="ECO:0000313" key="8">
    <source>
        <dbReference type="Proteomes" id="UP001164761"/>
    </source>
</evidence>
<feature type="transmembrane region" description="Helical" evidence="6">
    <location>
        <begin position="233"/>
        <end position="257"/>
    </location>
</feature>
<sequence length="417" mass="44658">MKSLVEDINPSGSFKRFLWVLSIFGPGIIVMLANTDAGCIITAAQSGAEWGYSMVLPQLVLIPIVYLVQEITVRLGVVTGKGHGELIREGFGRKWAIFSVSTLFLSAIGALVTEFSGIAGVGELFGISPRYSVSVATIILIVLGLTGSYKRVERIGIAMGLFELLLVPAAVMAHPSGHQLLKGLATVPIHQSSYVFLLAANVGAVIMPWMIFYQQSAVVDRKLSIRHLNTARLDTMAGSILTQVIMIAVVVMIAATVGLKDPQHPLDTVADISQGLLPFLGPSGAKVIFGLGMLGASFVAALVVSLAGAWGIGEVAGFKHSVNNKVKDAKWFYFIYTLAHVGGAILVFSGVNLVNLAVDTEVMNALLLPIVLGFLLLLEAKVLPKEWRMKGAYKYTVWTLSAMVMLFGVYMGIQIVL</sequence>
<feature type="transmembrane region" description="Helical" evidence="6">
    <location>
        <begin position="156"/>
        <end position="174"/>
    </location>
</feature>
<keyword evidence="3 6" id="KW-0812">Transmembrane</keyword>
<dbReference type="EMBL" id="CP104067">
    <property type="protein sequence ID" value="WAH39701.1"/>
    <property type="molecule type" value="Genomic_DNA"/>
</dbReference>
<dbReference type="PANTHER" id="PTHR11706:SF33">
    <property type="entry name" value="NATURAL RESISTANCE-ASSOCIATED MACROPHAGE PROTEIN 2"/>
    <property type="match status" value="1"/>
</dbReference>
<protein>
    <submittedName>
        <fullName evidence="7">Divalent metal cation transporter</fullName>
    </submittedName>
</protein>
<dbReference type="PANTHER" id="PTHR11706">
    <property type="entry name" value="SOLUTE CARRIER PROTEIN FAMILY 11 MEMBER"/>
    <property type="match status" value="1"/>
</dbReference>
<keyword evidence="5 6" id="KW-0472">Membrane</keyword>
<feature type="transmembrane region" description="Helical" evidence="6">
    <location>
        <begin position="331"/>
        <end position="351"/>
    </location>
</feature>
<dbReference type="Pfam" id="PF01566">
    <property type="entry name" value="Nramp"/>
    <property type="match status" value="1"/>
</dbReference>
<name>A0ABY6ZC58_9BACL</name>
<evidence type="ECO:0000256" key="2">
    <source>
        <dbReference type="ARBA" id="ARBA00022448"/>
    </source>
</evidence>
<dbReference type="RefSeq" id="WP_268003598.1">
    <property type="nucleotide sequence ID" value="NZ_BSUT01000001.1"/>
</dbReference>
<feature type="transmembrane region" description="Helical" evidence="6">
    <location>
        <begin position="50"/>
        <end position="68"/>
    </location>
</feature>
<feature type="transmembrane region" description="Helical" evidence="6">
    <location>
        <begin position="287"/>
        <end position="310"/>
    </location>
</feature>
<feature type="transmembrane region" description="Helical" evidence="6">
    <location>
        <begin position="131"/>
        <end position="149"/>
    </location>
</feature>
<evidence type="ECO:0000256" key="1">
    <source>
        <dbReference type="ARBA" id="ARBA00004141"/>
    </source>
</evidence>
<evidence type="ECO:0000256" key="5">
    <source>
        <dbReference type="ARBA" id="ARBA00023136"/>
    </source>
</evidence>
<accession>A0ABY6ZC58</accession>
<dbReference type="InterPro" id="IPR001046">
    <property type="entry name" value="NRAMP_fam"/>
</dbReference>
<evidence type="ECO:0000256" key="6">
    <source>
        <dbReference type="SAM" id="Phobius"/>
    </source>
</evidence>
<gene>
    <name evidence="7" type="ORF">NZD89_14875</name>
</gene>
<comment type="subcellular location">
    <subcellularLocation>
        <location evidence="1">Membrane</location>
        <topology evidence="1">Multi-pass membrane protein</topology>
    </subcellularLocation>
</comment>
<evidence type="ECO:0000256" key="3">
    <source>
        <dbReference type="ARBA" id="ARBA00022692"/>
    </source>
</evidence>
<proteinExistence type="predicted"/>
<feature type="transmembrane region" description="Helical" evidence="6">
    <location>
        <begin position="395"/>
        <end position="416"/>
    </location>
</feature>
<dbReference type="Proteomes" id="UP001164761">
    <property type="component" value="Chromosome"/>
</dbReference>
<reference evidence="7" key="1">
    <citation type="submission" date="2022-08" db="EMBL/GenBank/DDBJ databases">
        <title>Alicyclobacillus fastidiosus DSM 17978, complete genome.</title>
        <authorList>
            <person name="Wang Q."/>
            <person name="Cai R."/>
            <person name="Wang Z."/>
        </authorList>
    </citation>
    <scope>NUCLEOTIDE SEQUENCE</scope>
    <source>
        <strain evidence="7">DSM 17978</strain>
    </source>
</reference>
<feature type="transmembrane region" description="Helical" evidence="6">
    <location>
        <begin position="95"/>
        <end position="119"/>
    </location>
</feature>